<dbReference type="PROSITE" id="PS01055">
    <property type="entry name" value="DNA_LIGASE_N1"/>
    <property type="match status" value="1"/>
</dbReference>
<dbReference type="SMART" id="SM00292">
    <property type="entry name" value="BRCT"/>
    <property type="match status" value="1"/>
</dbReference>
<evidence type="ECO:0000256" key="10">
    <source>
        <dbReference type="ARBA" id="ARBA00023027"/>
    </source>
</evidence>
<feature type="binding site" evidence="14">
    <location>
        <position position="144"/>
    </location>
    <ligand>
        <name>NAD(+)</name>
        <dbReference type="ChEBI" id="CHEBI:57540"/>
    </ligand>
</feature>
<evidence type="ECO:0000256" key="15">
    <source>
        <dbReference type="RuleBase" id="RU000618"/>
    </source>
</evidence>
<evidence type="ECO:0000256" key="14">
    <source>
        <dbReference type="HAMAP-Rule" id="MF_01588"/>
    </source>
</evidence>
<proteinExistence type="inferred from homology"/>
<evidence type="ECO:0000256" key="4">
    <source>
        <dbReference type="ARBA" id="ARBA00022598"/>
    </source>
</evidence>
<dbReference type="InterPro" id="IPR036420">
    <property type="entry name" value="BRCT_dom_sf"/>
</dbReference>
<name>A0A2L1GL02_9BACT</name>
<keyword evidence="5 14" id="KW-0235">DNA replication</keyword>
<dbReference type="SUPFAM" id="SSF47781">
    <property type="entry name" value="RuvA domain 2-like"/>
    <property type="match status" value="1"/>
</dbReference>
<feature type="binding site" evidence="14">
    <location>
        <position position="298"/>
    </location>
    <ligand>
        <name>NAD(+)</name>
        <dbReference type="ChEBI" id="CHEBI:57540"/>
    </ligand>
</feature>
<dbReference type="GO" id="GO:0046872">
    <property type="term" value="F:metal ion binding"/>
    <property type="evidence" value="ECO:0007669"/>
    <property type="project" value="UniProtKB-KW"/>
</dbReference>
<gene>
    <name evidence="14" type="primary">ligA</name>
    <name evidence="17" type="ORF">CAY53_01650</name>
</gene>
<dbReference type="Gene3D" id="2.40.50.140">
    <property type="entry name" value="Nucleic acid-binding proteins"/>
    <property type="match status" value="1"/>
</dbReference>
<keyword evidence="4 14" id="KW-0436">Ligase</keyword>
<dbReference type="FunFam" id="2.40.50.140:FF:000012">
    <property type="entry name" value="DNA ligase"/>
    <property type="match status" value="1"/>
</dbReference>
<evidence type="ECO:0000259" key="16">
    <source>
        <dbReference type="PROSITE" id="PS50172"/>
    </source>
</evidence>
<dbReference type="InterPro" id="IPR010994">
    <property type="entry name" value="RuvA_2-like"/>
</dbReference>
<evidence type="ECO:0000256" key="6">
    <source>
        <dbReference type="ARBA" id="ARBA00022723"/>
    </source>
</evidence>
<feature type="binding site" evidence="14">
    <location>
        <begin position="90"/>
        <end position="91"/>
    </location>
    <ligand>
        <name>NAD(+)</name>
        <dbReference type="ChEBI" id="CHEBI:57540"/>
    </ligand>
</feature>
<dbReference type="Gene3D" id="1.10.150.20">
    <property type="entry name" value="5' to 3' exonuclease, C-terminal subdomain"/>
    <property type="match status" value="2"/>
</dbReference>
<dbReference type="FunFam" id="3.30.470.30:FF:000001">
    <property type="entry name" value="DNA ligase"/>
    <property type="match status" value="1"/>
</dbReference>
<dbReference type="Proteomes" id="UP000239867">
    <property type="component" value="Chromosome"/>
</dbReference>
<accession>A0A2L1GL02</accession>
<dbReference type="PROSITE" id="PS50172">
    <property type="entry name" value="BRCT"/>
    <property type="match status" value="1"/>
</dbReference>
<feature type="binding site" evidence="14">
    <location>
        <position position="182"/>
    </location>
    <ligand>
        <name>NAD(+)</name>
        <dbReference type="ChEBI" id="CHEBI:57540"/>
    </ligand>
</feature>
<dbReference type="Pfam" id="PF01653">
    <property type="entry name" value="DNA_ligase_aden"/>
    <property type="match status" value="1"/>
</dbReference>
<keyword evidence="10 14" id="KW-0520">NAD</keyword>
<reference evidence="17 18" key="1">
    <citation type="journal article" date="2018" name="MBio">
        <title>Insights into the evolution of host association through the isolation and characterization of a novel human periodontal pathobiont, Desulfobulbus oralis.</title>
        <authorList>
            <person name="Cross K.L."/>
            <person name="Chirania P."/>
            <person name="Xiong W."/>
            <person name="Beall C.J."/>
            <person name="Elkins J.G."/>
            <person name="Giannone R.J."/>
            <person name="Griffen A.L."/>
            <person name="Guss A.M."/>
            <person name="Hettich R.L."/>
            <person name="Joshi S.S."/>
            <person name="Mokrzan E.M."/>
            <person name="Martin R.K."/>
            <person name="Zhulin I.B."/>
            <person name="Leys E.J."/>
            <person name="Podar M."/>
        </authorList>
    </citation>
    <scope>NUCLEOTIDE SEQUENCE [LARGE SCALE GENOMIC DNA]</scope>
    <source>
        <strain evidence="17 18">ORNL</strain>
    </source>
</reference>
<organism evidence="17 18">
    <name type="scientific">Desulfobulbus oralis</name>
    <dbReference type="NCBI Taxonomy" id="1986146"/>
    <lineage>
        <taxon>Bacteria</taxon>
        <taxon>Pseudomonadati</taxon>
        <taxon>Thermodesulfobacteriota</taxon>
        <taxon>Desulfobulbia</taxon>
        <taxon>Desulfobulbales</taxon>
        <taxon>Desulfobulbaceae</taxon>
        <taxon>Desulfobulbus</taxon>
    </lineage>
</organism>
<dbReference type="Pfam" id="PF03119">
    <property type="entry name" value="DNA_ligase_ZBD"/>
    <property type="match status" value="1"/>
</dbReference>
<dbReference type="GO" id="GO:0003911">
    <property type="term" value="F:DNA ligase (NAD+) activity"/>
    <property type="evidence" value="ECO:0007669"/>
    <property type="project" value="UniProtKB-UniRule"/>
</dbReference>
<sequence length="681" mass="73162">MANRAPDSGREAAAQRLATLRRELHRHAHHYYVLDDPLISDGEYDQLFRELLDLEAGFPELVTPDSPSHRVGGAPLTAFRQVVHKSPLLSLDNIFNEMELADFAGRMRRALPAATLGFMAEPKLDGLAVELVYEQGLLVSGSTRGDGVTGEDITAQLKTVRGIPLKLQGPGERLPELQVRGEVFLSKKGFAELNRQRGQAGEPLFANTRNAAAGSLRQLDPAVTAKRPLAFYVYGAGNPEALQVDSQEALLQALGRCGFPVNPLVALCDTEGAMAAHYRKLQDLRPSLDYDIDGMVVKVNAYAQQERLGATARAPRWAVAWKFPPSQMTTTVEAVEFQVGRTGVITPVAVLTPVRIEGAMVRRATLHNQDEMARKDIRLGDRVLVQRAGDVIPEVVKVMAEARDGSEKAVAFPTLCPACGQALERRADEAAVRCVNPECGGRLLQRLIHFAGKSGMDFEGLGKKQVELLLNKGLLTDAPGFFTLDMQALAALEGWGEKSAAKVLAAIERRRTVPLARFLMALGIRHVGASTAELLADRFPTLEALQAASTADLLDLDGIGEEVAASVHAAFHDPAMLALLKRFHAAGLRIAGQESGTNTAARALAGRVFLFTGTLPSLSRDQARQMAKAAGAQVATAISRRVTDLVAGAKAGGKLAEAGRLGIPVLDEAAFLELVEGQHGE</sequence>
<dbReference type="CDD" id="cd17748">
    <property type="entry name" value="BRCT_DNA_ligase_like"/>
    <property type="match status" value="1"/>
</dbReference>
<evidence type="ECO:0000256" key="1">
    <source>
        <dbReference type="ARBA" id="ARBA00004067"/>
    </source>
</evidence>
<dbReference type="Gene3D" id="1.10.287.610">
    <property type="entry name" value="Helix hairpin bin"/>
    <property type="match status" value="1"/>
</dbReference>
<feature type="binding site" evidence="14">
    <location>
        <position position="416"/>
    </location>
    <ligand>
        <name>Zn(2+)</name>
        <dbReference type="ChEBI" id="CHEBI:29105"/>
    </ligand>
</feature>
<dbReference type="SUPFAM" id="SSF50249">
    <property type="entry name" value="Nucleic acid-binding proteins"/>
    <property type="match status" value="1"/>
</dbReference>
<dbReference type="PIRSF" id="PIRSF001604">
    <property type="entry name" value="LigA"/>
    <property type="match status" value="1"/>
</dbReference>
<dbReference type="InterPro" id="IPR012340">
    <property type="entry name" value="NA-bd_OB-fold"/>
</dbReference>
<feature type="active site" description="N6-AMP-lysine intermediate" evidence="14">
    <location>
        <position position="123"/>
    </location>
</feature>
<dbReference type="EMBL" id="CP021255">
    <property type="protein sequence ID" value="AVD70353.1"/>
    <property type="molecule type" value="Genomic_DNA"/>
</dbReference>
<dbReference type="SMART" id="SM00278">
    <property type="entry name" value="HhH1"/>
    <property type="match status" value="4"/>
</dbReference>
<dbReference type="Pfam" id="PF03120">
    <property type="entry name" value="OB_DNA_ligase"/>
    <property type="match status" value="1"/>
</dbReference>
<dbReference type="Pfam" id="PF22745">
    <property type="entry name" value="Nlig-Ia"/>
    <property type="match status" value="1"/>
</dbReference>
<evidence type="ECO:0000256" key="3">
    <source>
        <dbReference type="ARBA" id="ARBA00013308"/>
    </source>
</evidence>
<dbReference type="SUPFAM" id="SSF56091">
    <property type="entry name" value="DNA ligase/mRNA capping enzyme, catalytic domain"/>
    <property type="match status" value="1"/>
</dbReference>
<dbReference type="HAMAP" id="MF_01588">
    <property type="entry name" value="DNA_ligase_A"/>
    <property type="match status" value="1"/>
</dbReference>
<dbReference type="Pfam" id="PF12826">
    <property type="entry name" value="HHH_2"/>
    <property type="match status" value="1"/>
</dbReference>
<dbReference type="AlphaFoldDB" id="A0A2L1GL02"/>
<dbReference type="Gene3D" id="3.30.470.30">
    <property type="entry name" value="DNA ligase/mRNA capping enzyme"/>
    <property type="match status" value="1"/>
</dbReference>
<evidence type="ECO:0000256" key="9">
    <source>
        <dbReference type="ARBA" id="ARBA00022842"/>
    </source>
</evidence>
<dbReference type="InterPro" id="IPR018239">
    <property type="entry name" value="DNA_ligase_AS"/>
</dbReference>
<evidence type="ECO:0000256" key="8">
    <source>
        <dbReference type="ARBA" id="ARBA00022833"/>
    </source>
</evidence>
<evidence type="ECO:0000256" key="11">
    <source>
        <dbReference type="ARBA" id="ARBA00023204"/>
    </source>
</evidence>
<comment type="catalytic activity">
    <reaction evidence="12 14 15">
        <text>NAD(+) + (deoxyribonucleotide)n-3'-hydroxyl + 5'-phospho-(deoxyribonucleotide)m = (deoxyribonucleotide)n+m + AMP + beta-nicotinamide D-nucleotide.</text>
        <dbReference type="EC" id="6.5.1.2"/>
    </reaction>
</comment>
<evidence type="ECO:0000313" key="18">
    <source>
        <dbReference type="Proteomes" id="UP000239867"/>
    </source>
</evidence>
<dbReference type="InterPro" id="IPR013840">
    <property type="entry name" value="DNAligase_N"/>
</dbReference>
<dbReference type="FunFam" id="1.10.287.610:FF:000002">
    <property type="entry name" value="DNA ligase"/>
    <property type="match status" value="1"/>
</dbReference>
<evidence type="ECO:0000256" key="12">
    <source>
        <dbReference type="ARBA" id="ARBA00034005"/>
    </source>
</evidence>
<dbReference type="PROSITE" id="PS01056">
    <property type="entry name" value="DNA_LIGASE_N2"/>
    <property type="match status" value="1"/>
</dbReference>
<dbReference type="EC" id="6.5.1.2" evidence="2 14"/>
<dbReference type="InterPro" id="IPR041663">
    <property type="entry name" value="DisA/LigA_HHH"/>
</dbReference>
<dbReference type="InterPro" id="IPR033136">
    <property type="entry name" value="DNA_ligase_CS"/>
</dbReference>
<dbReference type="GO" id="GO:0005829">
    <property type="term" value="C:cytosol"/>
    <property type="evidence" value="ECO:0007669"/>
    <property type="project" value="TreeGrafter"/>
</dbReference>
<keyword evidence="6 14" id="KW-0479">Metal-binding</keyword>
<dbReference type="InterPro" id="IPR001357">
    <property type="entry name" value="BRCT_dom"/>
</dbReference>
<dbReference type="InterPro" id="IPR003583">
    <property type="entry name" value="Hlx-hairpin-Hlx_DNA-bd_motif"/>
</dbReference>
<keyword evidence="11 14" id="KW-0234">DNA repair</keyword>
<dbReference type="RefSeq" id="WP_104935668.1">
    <property type="nucleotide sequence ID" value="NZ_CP021255.1"/>
</dbReference>
<feature type="binding site" evidence="14">
    <location>
        <position position="419"/>
    </location>
    <ligand>
        <name>Zn(2+)</name>
        <dbReference type="ChEBI" id="CHEBI:29105"/>
    </ligand>
</feature>
<feature type="binding site" evidence="14">
    <location>
        <position position="121"/>
    </location>
    <ligand>
        <name>NAD(+)</name>
        <dbReference type="ChEBI" id="CHEBI:57540"/>
    </ligand>
</feature>
<dbReference type="PANTHER" id="PTHR23389">
    <property type="entry name" value="CHROMOSOME TRANSMISSION FIDELITY FACTOR 18"/>
    <property type="match status" value="1"/>
</dbReference>
<dbReference type="InterPro" id="IPR004150">
    <property type="entry name" value="NAD_DNA_ligase_OB"/>
</dbReference>
<comment type="function">
    <text evidence="1 14">DNA ligase that catalyzes the formation of phosphodiester linkages between 5'-phosphoryl and 3'-hydroxyl groups in double-stranded DNA using NAD as a coenzyme and as the energy source for the reaction. It is essential for DNA replication and repair of damaged DNA.</text>
</comment>
<keyword evidence="8 14" id="KW-0862">Zinc</keyword>
<dbReference type="Pfam" id="PF00533">
    <property type="entry name" value="BRCT"/>
    <property type="match status" value="1"/>
</dbReference>
<dbReference type="Gene3D" id="3.40.50.10190">
    <property type="entry name" value="BRCT domain"/>
    <property type="match status" value="1"/>
</dbReference>
<evidence type="ECO:0000256" key="2">
    <source>
        <dbReference type="ARBA" id="ARBA00012722"/>
    </source>
</evidence>
<dbReference type="InterPro" id="IPR013839">
    <property type="entry name" value="DNAligase_adenylation"/>
</dbReference>
<evidence type="ECO:0000256" key="5">
    <source>
        <dbReference type="ARBA" id="ARBA00022705"/>
    </source>
</evidence>
<dbReference type="GO" id="GO:0006260">
    <property type="term" value="P:DNA replication"/>
    <property type="evidence" value="ECO:0007669"/>
    <property type="project" value="UniProtKB-KW"/>
</dbReference>
<dbReference type="CDD" id="cd00114">
    <property type="entry name" value="LIGANc"/>
    <property type="match status" value="1"/>
</dbReference>
<keyword evidence="7 14" id="KW-0227">DNA damage</keyword>
<keyword evidence="18" id="KW-1185">Reference proteome</keyword>
<dbReference type="GO" id="GO:0003677">
    <property type="term" value="F:DNA binding"/>
    <property type="evidence" value="ECO:0007669"/>
    <property type="project" value="InterPro"/>
</dbReference>
<keyword evidence="14" id="KW-0464">Manganese</keyword>
<keyword evidence="9 14" id="KW-0460">Magnesium</keyword>
<comment type="cofactor">
    <cofactor evidence="14">
        <name>Mg(2+)</name>
        <dbReference type="ChEBI" id="CHEBI:18420"/>
    </cofactor>
    <cofactor evidence="14">
        <name>Mn(2+)</name>
        <dbReference type="ChEBI" id="CHEBI:29035"/>
    </cofactor>
</comment>
<dbReference type="GO" id="GO:0006281">
    <property type="term" value="P:DNA repair"/>
    <property type="evidence" value="ECO:0007669"/>
    <property type="project" value="UniProtKB-KW"/>
</dbReference>
<dbReference type="KEGG" id="deo:CAY53_01650"/>
<feature type="binding site" evidence="14">
    <location>
        <position position="322"/>
    </location>
    <ligand>
        <name>NAD(+)</name>
        <dbReference type="ChEBI" id="CHEBI:57540"/>
    </ligand>
</feature>
<dbReference type="SMART" id="SM00532">
    <property type="entry name" value="LIGANc"/>
    <property type="match status" value="1"/>
</dbReference>
<dbReference type="SUPFAM" id="SSF52113">
    <property type="entry name" value="BRCT domain"/>
    <property type="match status" value="1"/>
</dbReference>
<dbReference type="InterPro" id="IPR004149">
    <property type="entry name" value="Znf_DNAligase_C4"/>
</dbReference>
<comment type="caution">
    <text evidence="14">Lacks conserved residue(s) required for the propagation of feature annotation.</text>
</comment>
<protein>
    <recommendedName>
        <fullName evidence="3 14">DNA ligase</fullName>
        <ecNumber evidence="2 14">6.5.1.2</ecNumber>
    </recommendedName>
    <alternativeName>
        <fullName evidence="14">Polydeoxyribonucleotide synthase [NAD(+)]</fullName>
    </alternativeName>
</protein>
<dbReference type="PANTHER" id="PTHR23389:SF9">
    <property type="entry name" value="DNA LIGASE"/>
    <property type="match status" value="1"/>
</dbReference>
<evidence type="ECO:0000256" key="13">
    <source>
        <dbReference type="ARBA" id="ARBA00060881"/>
    </source>
</evidence>
<dbReference type="NCBIfam" id="TIGR00575">
    <property type="entry name" value="dnlj"/>
    <property type="match status" value="1"/>
</dbReference>
<dbReference type="OrthoDB" id="9759736at2"/>
<dbReference type="InterPro" id="IPR001679">
    <property type="entry name" value="DNA_ligase"/>
</dbReference>
<feature type="binding site" evidence="14">
    <location>
        <begin position="41"/>
        <end position="45"/>
    </location>
    <ligand>
        <name>NAD(+)</name>
        <dbReference type="ChEBI" id="CHEBI:57540"/>
    </ligand>
</feature>
<dbReference type="Gene3D" id="6.20.10.30">
    <property type="match status" value="1"/>
</dbReference>
<evidence type="ECO:0000313" key="17">
    <source>
        <dbReference type="EMBL" id="AVD70353.1"/>
    </source>
</evidence>
<feature type="binding site" evidence="14">
    <location>
        <position position="439"/>
    </location>
    <ligand>
        <name>Zn(2+)</name>
        <dbReference type="ChEBI" id="CHEBI:29105"/>
    </ligand>
</feature>
<dbReference type="FunFam" id="1.10.150.20:FF:000006">
    <property type="entry name" value="DNA ligase"/>
    <property type="match status" value="1"/>
</dbReference>
<feature type="domain" description="BRCT" evidence="16">
    <location>
        <begin position="599"/>
        <end position="676"/>
    </location>
</feature>
<comment type="similarity">
    <text evidence="13 14">Belongs to the NAD-dependent DNA ligase family. LigA subfamily.</text>
</comment>
<dbReference type="NCBIfam" id="NF005932">
    <property type="entry name" value="PRK07956.1"/>
    <property type="match status" value="1"/>
</dbReference>
<evidence type="ECO:0000256" key="7">
    <source>
        <dbReference type="ARBA" id="ARBA00022763"/>
    </source>
</evidence>